<dbReference type="Pfam" id="PF07500">
    <property type="entry name" value="TFIIS_M"/>
    <property type="match status" value="1"/>
</dbReference>
<feature type="coiled-coil region" evidence="1">
    <location>
        <begin position="281"/>
        <end position="308"/>
    </location>
</feature>
<dbReference type="Proteomes" id="UP000195012">
    <property type="component" value="Unassembled WGS sequence"/>
</dbReference>
<sequence length="1361" mass="156031">MEKKEGRCKNGEGHEKEEDGDVVEPIQFVDVNSRNIFDLDITQLDIKKVNNHMKLSDISQLYYYLNKNSFCYTSEERPYISNMLQLKPFFSSNEVENYEVLEQLKQHDARENSGMRRFNLSRVVARNKLEEKEMMEGSGGKRDSHKVEATWNEYTTVTQVGRGYDDSEADVQTDVQTDVHTDVGDEWEGDRDSDNGGPLSRARQNGKNNNTNKHHAPEEAWHKSVSSTNSCHSSESISSSSSYSFCSSTSSSSVSSSSSSLSAFSPNRTDRKGKKGAPMSNLKILDVIKKYNENLEKLKTKKRRKIKSRIGKLKKYDTVSIQGHNNKMVMSQIYKFVKKRNNISIIGQLIYSNSDCKKFLYKNIDCHMNRWNVLPCLGYLNDISEQEILHRIQVYNIYEFIYLFDEFPLCCHHNRRLRVDQFTEKGSFGEGAIEEVTPSEPNDSGACEYDDEIVFNLVQREKKNRNDQGSCKFRVFYYNQFFCKNGELVPELPPNCISINRSTGENLHFYLNSNVYTRIRDTYNVFYDPNNTYVLTHKSFEYLYFFCFNCNTYYDINIVLSNLLYSHMNGLKTSDPPWDFIKMYPFILKYKKTYDVRIKRQRVKQTDIYFICVNCIFNNVYHVMEHLSFFFYFCDIVNSRNHNFLIYNECMKNIFNVDLPFFSLYNVPEEKALLNAQKKKMPIVLDKGKNLPAHKGNKKKKNSLACVNVKRKSNRNGDMFSTEHGGKVKIGTAVDSSKTTCSKNSIGSSKTTDCESSALGAQGLVAPTPYLPQTRDRHGEVAKGGLQEGKWSSRAAMVNEEKEEKKQLAGKTSKMEEANLAGKTSKMEEANLAGKTSKMEEANLAGKTSKMEVANLADNANEVENQNHPAEESRVKGEVSLAQGWVQETFQEEKQSNKRRSDRKRKKKKEDDDELFDEGCLTNEIEEDDTFEDYLDGQTDEDIVEENQILIEEVYSGDSDFCNDEQLSGRKRRKKTGKKVKLPKRESVKGKKSATREKAIPSAGATHSLENVPGVGNSVPEEKKKEEEDYKRPVDDVNRTCNEGNLANRSISKYKKVIDKIKHALDKEDTSGADVGGEKAIDTKELSERIVKEVIEKFNDKMEIKMKLFSICSNLMRKDNAELRKKILHGTIHATDLAHMDSSDLAPISLKNKRKEHERKYFYENIYLRANFLDLKNNKNVEEEVFHHPSVILEEQQQAQQQMQQQMQQQIQQQVQYGKNHQGDSLLGGNSGGNIVNDEGFIHPRDGKRGSSSNQSEDLDPLKHGDSNGEEKNGIPSSNSNGNLGDFKLRRKTSSGNEDQDMNLCVMIPPMEKYSFEFTYQNLKGMYEHMPKYASSPILTFLDNSYKRIVAIMEASRNEQL</sequence>
<feature type="region of interest" description="Disordered" evidence="2">
    <location>
        <begin position="802"/>
        <end position="821"/>
    </location>
</feature>
<feature type="region of interest" description="Disordered" evidence="2">
    <location>
        <begin position="890"/>
        <end position="928"/>
    </location>
</feature>
<feature type="region of interest" description="Disordered" evidence="2">
    <location>
        <begin position="251"/>
        <end position="278"/>
    </location>
</feature>
<feature type="compositionally biased region" description="Basic and acidic residues" evidence="2">
    <location>
        <begin position="1260"/>
        <end position="1273"/>
    </location>
</feature>
<feature type="compositionally biased region" description="Basic and acidic residues" evidence="2">
    <location>
        <begin position="983"/>
        <end position="999"/>
    </location>
</feature>
<evidence type="ECO:0000256" key="1">
    <source>
        <dbReference type="SAM" id="Coils"/>
    </source>
</evidence>
<feature type="region of interest" description="Disordered" evidence="2">
    <location>
        <begin position="961"/>
        <end position="1037"/>
    </location>
</feature>
<feature type="compositionally biased region" description="Polar residues" evidence="2">
    <location>
        <begin position="202"/>
        <end position="211"/>
    </location>
</feature>
<proteinExistence type="predicted"/>
<evidence type="ECO:0000259" key="3">
    <source>
        <dbReference type="PROSITE" id="PS51321"/>
    </source>
</evidence>
<comment type="caution">
    <text evidence="4">The sequence shown here is derived from an EMBL/GenBank/DDBJ whole genome shotgun (WGS) entry which is preliminary data.</text>
</comment>
<feature type="domain" description="TFIIS central" evidence="3">
    <location>
        <begin position="1053"/>
        <end position="1173"/>
    </location>
</feature>
<accession>A0A1Y3DNZ6</accession>
<feature type="region of interest" description="Disordered" evidence="2">
    <location>
        <begin position="1212"/>
        <end position="1300"/>
    </location>
</feature>
<evidence type="ECO:0000256" key="2">
    <source>
        <dbReference type="SAM" id="MobiDB-lite"/>
    </source>
</evidence>
<dbReference type="VEuPathDB" id="PlasmoDB:PKNH_0925800"/>
<feature type="compositionally biased region" description="Basic and acidic residues" evidence="2">
    <location>
        <begin position="802"/>
        <end position="817"/>
    </location>
</feature>
<dbReference type="Gene3D" id="1.10.472.30">
    <property type="entry name" value="Transcription elongation factor S-II, central domain"/>
    <property type="match status" value="1"/>
</dbReference>
<dbReference type="SMART" id="SM00510">
    <property type="entry name" value="TFS2M"/>
    <property type="match status" value="1"/>
</dbReference>
<dbReference type="GO" id="GO:0006351">
    <property type="term" value="P:DNA-templated transcription"/>
    <property type="evidence" value="ECO:0007669"/>
    <property type="project" value="InterPro"/>
</dbReference>
<keyword evidence="4" id="KW-0648">Protein biosynthesis</keyword>
<gene>
    <name evidence="4" type="ORF">PKNOH_S120144800</name>
</gene>
<dbReference type="VEuPathDB" id="PlasmoDB:PKA1H_090031800"/>
<keyword evidence="4" id="KW-0251">Elongation factor</keyword>
<feature type="compositionally biased region" description="Basic and acidic residues" evidence="2">
    <location>
        <begin position="1240"/>
        <end position="1249"/>
    </location>
</feature>
<organism evidence="4 5">
    <name type="scientific">Plasmodium knowlesi</name>
    <dbReference type="NCBI Taxonomy" id="5850"/>
    <lineage>
        <taxon>Eukaryota</taxon>
        <taxon>Sar</taxon>
        <taxon>Alveolata</taxon>
        <taxon>Apicomplexa</taxon>
        <taxon>Aconoidasida</taxon>
        <taxon>Haemosporida</taxon>
        <taxon>Plasmodiidae</taxon>
        <taxon>Plasmodium</taxon>
        <taxon>Plasmodium (Plasmodium)</taxon>
    </lineage>
</organism>
<dbReference type="OrthoDB" id="1742074at2759"/>
<dbReference type="GO" id="GO:0003746">
    <property type="term" value="F:translation elongation factor activity"/>
    <property type="evidence" value="ECO:0007669"/>
    <property type="project" value="UniProtKB-KW"/>
</dbReference>
<dbReference type="InterPro" id="IPR036575">
    <property type="entry name" value="TFIIS_cen_dom_sf"/>
</dbReference>
<feature type="compositionally biased region" description="Basic residues" evidence="2">
    <location>
        <begin position="897"/>
        <end position="908"/>
    </location>
</feature>
<name>A0A1Y3DNZ6_PLAKN</name>
<feature type="compositionally biased region" description="Basic residues" evidence="2">
    <location>
        <begin position="969"/>
        <end position="982"/>
    </location>
</feature>
<evidence type="ECO:0000313" key="5">
    <source>
        <dbReference type="Proteomes" id="UP000195012"/>
    </source>
</evidence>
<feature type="compositionally biased region" description="Low complexity" evidence="2">
    <location>
        <begin position="251"/>
        <end position="265"/>
    </location>
</feature>
<evidence type="ECO:0000313" key="4">
    <source>
        <dbReference type="EMBL" id="OTN64966.1"/>
    </source>
</evidence>
<feature type="compositionally biased region" description="Basic and acidic residues" evidence="2">
    <location>
        <begin position="1"/>
        <end position="17"/>
    </location>
</feature>
<dbReference type="SUPFAM" id="SSF46942">
    <property type="entry name" value="Elongation factor TFIIS domain 2"/>
    <property type="match status" value="1"/>
</dbReference>
<dbReference type="PROSITE" id="PS51321">
    <property type="entry name" value="TFIIS_CENTRAL"/>
    <property type="match status" value="1"/>
</dbReference>
<feature type="region of interest" description="Disordered" evidence="2">
    <location>
        <begin position="1"/>
        <end position="21"/>
    </location>
</feature>
<dbReference type="InterPro" id="IPR003618">
    <property type="entry name" value="TFIIS_cen_dom"/>
</dbReference>
<dbReference type="VEuPathDB" id="PlasmoDB:PKNOH_S120144800"/>
<feature type="region of interest" description="Disordered" evidence="2">
    <location>
        <begin position="161"/>
        <end position="233"/>
    </location>
</feature>
<reference evidence="4 5" key="1">
    <citation type="submission" date="2017-05" db="EMBL/GenBank/DDBJ databases">
        <title>PacBio assembly of a Plasmodium knowlesi genome sequence with Hi-C correction and manual annotation of the SICAvar gene family.</title>
        <authorList>
            <person name="Lapp S.A."/>
            <person name="Geraldo J.A."/>
            <person name="Chien J.-T."/>
            <person name="Ay F."/>
            <person name="Pakala S.B."/>
            <person name="Batugedara G."/>
            <person name="Humphrey J.C."/>
            <person name="Debarry J.D."/>
            <person name="Le Roch K.G."/>
            <person name="Galinski M.R."/>
            <person name="Kissinger J.C."/>
        </authorList>
    </citation>
    <scope>NUCLEOTIDE SEQUENCE [LARGE SCALE GENOMIC DNA]</scope>
    <source>
        <strain evidence="5">Malayan Strain Pk1 (A+)</strain>
    </source>
</reference>
<protein>
    <submittedName>
        <fullName evidence="4">Putative Transcription elongation factor</fullName>
    </submittedName>
</protein>
<feature type="compositionally biased region" description="Low complexity" evidence="2">
    <location>
        <begin position="224"/>
        <end position="233"/>
    </location>
</feature>
<dbReference type="OMA" id="YFFCFNC"/>
<feature type="compositionally biased region" description="Basic and acidic residues" evidence="2">
    <location>
        <begin position="1020"/>
        <end position="1037"/>
    </location>
</feature>
<dbReference type="EMBL" id="NETL01000026">
    <property type="protein sequence ID" value="OTN64966.1"/>
    <property type="molecule type" value="Genomic_DNA"/>
</dbReference>
<keyword evidence="1" id="KW-0175">Coiled coil</keyword>
<dbReference type="eggNOG" id="ENOG502S9VS">
    <property type="taxonomic scope" value="Eukaryota"/>
</dbReference>